<evidence type="ECO:0000313" key="3">
    <source>
        <dbReference type="Ensembl" id="ENSCABP00000008238.1"/>
    </source>
</evidence>
<dbReference type="PANTHER" id="PTHR47266">
    <property type="entry name" value="ENDONUCLEASE-RELATED"/>
    <property type="match status" value="1"/>
</dbReference>
<reference evidence="3" key="1">
    <citation type="submission" date="2025-08" db="UniProtKB">
        <authorList>
            <consortium name="Ensembl"/>
        </authorList>
    </citation>
    <scope>IDENTIFICATION</scope>
</reference>
<evidence type="ECO:0000259" key="2">
    <source>
        <dbReference type="Pfam" id="PF17921"/>
    </source>
</evidence>
<accession>A0A8C0INR0</accession>
<dbReference type="GeneTree" id="ENSGT01010000227765"/>
<sequence>PKPYLWAGQAEHPLYANVREEVVEVNGVPVEGKIKGPSPYYVLKHDLLYRIEQIRGEEVEQLLVPRKHIRAVLELAHSHLFGGHLGVDKTLDRILRRLYWPGIWAEVQRYCASCPECQLHSPRPHLPLPIIDVLFERIAMDIVGPLEKSHGATETCHRLVFYHPTGSMDFQLYVCSLFVMIDLPSFPPSKTI</sequence>
<dbReference type="Pfam" id="PF17921">
    <property type="entry name" value="Integrase_H2C2"/>
    <property type="match status" value="1"/>
</dbReference>
<keyword evidence="4" id="KW-1185">Reference proteome</keyword>
<dbReference type="Proteomes" id="UP000694404">
    <property type="component" value="Unplaced"/>
</dbReference>
<reference evidence="3" key="2">
    <citation type="submission" date="2025-09" db="UniProtKB">
        <authorList>
            <consortium name="Ensembl"/>
        </authorList>
    </citation>
    <scope>IDENTIFICATION</scope>
</reference>
<dbReference type="AlphaFoldDB" id="A0A8C0INR0"/>
<dbReference type="Ensembl" id="ENSCABT00000009031.1">
    <property type="protein sequence ID" value="ENSCABP00000008238.1"/>
    <property type="gene ID" value="ENSCABG00000006214.1"/>
</dbReference>
<dbReference type="OMA" id="GPLEKSH"/>
<proteinExistence type="predicted"/>
<name>A0A8C0INR0_CHEAB</name>
<protein>
    <recommendedName>
        <fullName evidence="1">Gypsy retrotransposon integrase-like protein 1</fullName>
    </recommendedName>
</protein>
<organism evidence="3 4">
    <name type="scientific">Chelonoidis abingdonii</name>
    <name type="common">Abingdon island giant tortoise</name>
    <name type="synonym">Testudo abingdonii</name>
    <dbReference type="NCBI Taxonomy" id="106734"/>
    <lineage>
        <taxon>Eukaryota</taxon>
        <taxon>Metazoa</taxon>
        <taxon>Chordata</taxon>
        <taxon>Craniata</taxon>
        <taxon>Vertebrata</taxon>
        <taxon>Euteleostomi</taxon>
        <taxon>Archelosauria</taxon>
        <taxon>Testudinata</taxon>
        <taxon>Testudines</taxon>
        <taxon>Cryptodira</taxon>
        <taxon>Durocryptodira</taxon>
        <taxon>Testudinoidea</taxon>
        <taxon>Testudinidae</taxon>
        <taxon>Chelonoidis</taxon>
    </lineage>
</organism>
<evidence type="ECO:0000256" key="1">
    <source>
        <dbReference type="ARBA" id="ARBA00039658"/>
    </source>
</evidence>
<dbReference type="Gene3D" id="1.10.340.70">
    <property type="match status" value="1"/>
</dbReference>
<dbReference type="InterPro" id="IPR052160">
    <property type="entry name" value="Gypsy_RT_Integrase-like"/>
</dbReference>
<feature type="domain" description="Integrase zinc-binding" evidence="2">
    <location>
        <begin position="64"/>
        <end position="122"/>
    </location>
</feature>
<dbReference type="InterPro" id="IPR041588">
    <property type="entry name" value="Integrase_H2C2"/>
</dbReference>
<evidence type="ECO:0000313" key="4">
    <source>
        <dbReference type="Proteomes" id="UP000694404"/>
    </source>
</evidence>
<dbReference type="FunFam" id="1.10.340.70:FF:000001">
    <property type="entry name" value="Retrovirus-related Pol polyprotein from transposon gypsy-like Protein"/>
    <property type="match status" value="1"/>
</dbReference>